<dbReference type="EMBL" id="LBIA02000001">
    <property type="protein sequence ID" value="TKT70123.1"/>
    <property type="molecule type" value="Genomic_DNA"/>
</dbReference>
<dbReference type="InterPro" id="IPR028082">
    <property type="entry name" value="Peripla_BP_I"/>
</dbReference>
<dbReference type="GO" id="GO:0003700">
    <property type="term" value="F:DNA-binding transcription factor activity"/>
    <property type="evidence" value="ECO:0007669"/>
    <property type="project" value="TreeGrafter"/>
</dbReference>
<dbReference type="SUPFAM" id="SSF53822">
    <property type="entry name" value="Periplasmic binding protein-like I"/>
    <property type="match status" value="1"/>
</dbReference>
<dbReference type="GO" id="GO:0000976">
    <property type="term" value="F:transcription cis-regulatory region binding"/>
    <property type="evidence" value="ECO:0007669"/>
    <property type="project" value="TreeGrafter"/>
</dbReference>
<dbReference type="Pfam" id="PF13377">
    <property type="entry name" value="Peripla_BP_3"/>
    <property type="match status" value="1"/>
</dbReference>
<keyword evidence="3" id="KW-0804">Transcription</keyword>
<dbReference type="Gene3D" id="1.10.260.40">
    <property type="entry name" value="lambda repressor-like DNA-binding domains"/>
    <property type="match status" value="1"/>
</dbReference>
<comment type="caution">
    <text evidence="5">The sequence shown here is derived from an EMBL/GenBank/DDBJ whole genome shotgun (WGS) entry which is preliminary data.</text>
</comment>
<dbReference type="SMART" id="SM00354">
    <property type="entry name" value="HTH_LACI"/>
    <property type="match status" value="1"/>
</dbReference>
<dbReference type="CDD" id="cd01392">
    <property type="entry name" value="HTH_LacI"/>
    <property type="match status" value="1"/>
</dbReference>
<keyword evidence="2" id="KW-0238">DNA-binding</keyword>
<dbReference type="Gene3D" id="3.40.50.2300">
    <property type="match status" value="2"/>
</dbReference>
<accession>A0A4V6BEZ3</accession>
<dbReference type="STRING" id="211460.YH63_17815"/>
<evidence type="ECO:0000313" key="6">
    <source>
        <dbReference type="Proteomes" id="UP000034832"/>
    </source>
</evidence>
<dbReference type="PANTHER" id="PTHR30146">
    <property type="entry name" value="LACI-RELATED TRANSCRIPTIONAL REPRESSOR"/>
    <property type="match status" value="1"/>
</dbReference>
<dbReference type="OrthoDB" id="7170131at2"/>
<feature type="domain" description="HTH lacI-type" evidence="4">
    <location>
        <begin position="3"/>
        <end position="59"/>
    </location>
</feature>
<proteinExistence type="predicted"/>
<dbReference type="SUPFAM" id="SSF47413">
    <property type="entry name" value="lambda repressor-like DNA-binding domains"/>
    <property type="match status" value="1"/>
</dbReference>
<dbReference type="InterPro" id="IPR000843">
    <property type="entry name" value="HTH_LacI"/>
</dbReference>
<dbReference type="Pfam" id="PF00356">
    <property type="entry name" value="LacI"/>
    <property type="match status" value="1"/>
</dbReference>
<evidence type="ECO:0000256" key="2">
    <source>
        <dbReference type="ARBA" id="ARBA00023125"/>
    </source>
</evidence>
<dbReference type="InterPro" id="IPR010982">
    <property type="entry name" value="Lambda_DNA-bd_dom_sf"/>
</dbReference>
<evidence type="ECO:0000313" key="5">
    <source>
        <dbReference type="EMBL" id="TKT70123.1"/>
    </source>
</evidence>
<dbReference type="AlphaFoldDB" id="A0A4V6BEZ3"/>
<evidence type="ECO:0000259" key="4">
    <source>
        <dbReference type="PROSITE" id="PS50932"/>
    </source>
</evidence>
<keyword evidence="1" id="KW-0805">Transcription regulation</keyword>
<name>A0A4V6BEZ3_9BRAD</name>
<gene>
    <name evidence="5" type="ORF">YH63_001050</name>
</gene>
<dbReference type="PROSITE" id="PS50932">
    <property type="entry name" value="HTH_LACI_2"/>
    <property type="match status" value="1"/>
</dbReference>
<sequence length="333" mass="35402">MRPRLADVARMAGVDISTASRVLRGETNQRIRDETRERILKSARALDYSPNTLAQGLRTSRSQTLGLIVPQLDNPVFASAIRGAEKSSARHGYSLLIAHRESGATDAVYHRLSHGNRADGLLVASLDDDRLLREELESTHTPFVLLNRQLPGSPYCVVLDSRAAATIAVDHLAQMGHRRIAHLAGRPGGFNAGERLAGYRDGLKRHGIPFDPKLVAVAGYTAEGGADAMRSLLALKPTAVLGATLVTAAGAMAVLHEAGLQIPRDVSVMGLHDAPVATMLYPQLTSVKMPTELMGEIASDLLIDLLNGGTPEPVAPLAPDGLVVRASTGPAPR</sequence>
<reference evidence="5" key="1">
    <citation type="submission" date="2019-04" db="EMBL/GenBank/DDBJ databases">
        <title>Whole genome sequencing of cave bacteria.</title>
        <authorList>
            <person name="Gan H.M."/>
            <person name="Barton H."/>
            <person name="Savka M.A."/>
        </authorList>
    </citation>
    <scope>NUCLEOTIDE SEQUENCE [LARGE SCALE GENOMIC DNA]</scope>
    <source>
        <strain evidence="5">LC387</strain>
    </source>
</reference>
<keyword evidence="6" id="KW-1185">Reference proteome</keyword>
<protein>
    <submittedName>
        <fullName evidence="5">LacI family transcriptional regulator</fullName>
    </submittedName>
</protein>
<organism evidence="5 6">
    <name type="scientific">Afipia massiliensis</name>
    <dbReference type="NCBI Taxonomy" id="211460"/>
    <lineage>
        <taxon>Bacteria</taxon>
        <taxon>Pseudomonadati</taxon>
        <taxon>Pseudomonadota</taxon>
        <taxon>Alphaproteobacteria</taxon>
        <taxon>Hyphomicrobiales</taxon>
        <taxon>Nitrobacteraceae</taxon>
        <taxon>Afipia</taxon>
    </lineage>
</organism>
<evidence type="ECO:0000256" key="1">
    <source>
        <dbReference type="ARBA" id="ARBA00023015"/>
    </source>
</evidence>
<dbReference type="Proteomes" id="UP000034832">
    <property type="component" value="Unassembled WGS sequence"/>
</dbReference>
<dbReference type="InterPro" id="IPR046335">
    <property type="entry name" value="LacI/GalR-like_sensor"/>
</dbReference>
<dbReference type="CDD" id="cd06267">
    <property type="entry name" value="PBP1_LacI_sugar_binding-like"/>
    <property type="match status" value="1"/>
</dbReference>
<dbReference type="PANTHER" id="PTHR30146:SF109">
    <property type="entry name" value="HTH-TYPE TRANSCRIPTIONAL REGULATOR GALS"/>
    <property type="match status" value="1"/>
</dbReference>
<evidence type="ECO:0000256" key="3">
    <source>
        <dbReference type="ARBA" id="ARBA00023163"/>
    </source>
</evidence>